<dbReference type="Proteomes" id="UP000320475">
    <property type="component" value="Unassembled WGS sequence"/>
</dbReference>
<evidence type="ECO:0000256" key="1">
    <source>
        <dbReference type="SAM" id="MobiDB-lite"/>
    </source>
</evidence>
<organism evidence="2 3">
    <name type="scientific">Synchytrium endobioticum</name>
    <dbReference type="NCBI Taxonomy" id="286115"/>
    <lineage>
        <taxon>Eukaryota</taxon>
        <taxon>Fungi</taxon>
        <taxon>Fungi incertae sedis</taxon>
        <taxon>Chytridiomycota</taxon>
        <taxon>Chytridiomycota incertae sedis</taxon>
        <taxon>Chytridiomycetes</taxon>
        <taxon>Synchytriales</taxon>
        <taxon>Synchytriaceae</taxon>
        <taxon>Synchytrium</taxon>
    </lineage>
</organism>
<protein>
    <submittedName>
        <fullName evidence="2">Uncharacterized protein</fullName>
    </submittedName>
</protein>
<feature type="region of interest" description="Disordered" evidence="1">
    <location>
        <begin position="42"/>
        <end position="72"/>
    </location>
</feature>
<proteinExistence type="predicted"/>
<comment type="caution">
    <text evidence="2">The sequence shown here is derived from an EMBL/GenBank/DDBJ whole genome shotgun (WGS) entry which is preliminary data.</text>
</comment>
<gene>
    <name evidence="2" type="ORF">SeLEV6574_g08527</name>
</gene>
<reference evidence="2 3" key="1">
    <citation type="journal article" date="2019" name="Sci. Rep.">
        <title>Comparative genomics of chytrid fungi reveal insights into the obligate biotrophic and pathogenic lifestyle of Synchytrium endobioticum.</title>
        <authorList>
            <person name="van de Vossenberg B.T.L.H."/>
            <person name="Warris S."/>
            <person name="Nguyen H.D.T."/>
            <person name="van Gent-Pelzer M.P.E."/>
            <person name="Joly D.L."/>
            <person name="van de Geest H.C."/>
            <person name="Bonants P.J.M."/>
            <person name="Smith D.S."/>
            <person name="Levesque C.A."/>
            <person name="van der Lee T.A.J."/>
        </authorList>
    </citation>
    <scope>NUCLEOTIDE SEQUENCE [LARGE SCALE GENOMIC DNA]</scope>
    <source>
        <strain evidence="2 3">LEV6574</strain>
    </source>
</reference>
<name>A0A507C208_9FUNG</name>
<sequence length="72" mass="8264">MSAARISVRTFEGHHIGQIAEYHYHESYNSFVYKVPVGKKSKNAVKQRKQPKIYTPKSLKRVRNPSSCVTSL</sequence>
<dbReference type="EMBL" id="QEAM01001043">
    <property type="protein sequence ID" value="TPX31565.1"/>
    <property type="molecule type" value="Genomic_DNA"/>
</dbReference>
<accession>A0A507C208</accession>
<evidence type="ECO:0000313" key="2">
    <source>
        <dbReference type="EMBL" id="TPX31565.1"/>
    </source>
</evidence>
<feature type="non-terminal residue" evidence="2">
    <location>
        <position position="72"/>
    </location>
</feature>
<evidence type="ECO:0000313" key="3">
    <source>
        <dbReference type="Proteomes" id="UP000320475"/>
    </source>
</evidence>
<dbReference type="VEuPathDB" id="FungiDB:SeMB42_g04689"/>
<dbReference type="AlphaFoldDB" id="A0A507C208"/>
<feature type="compositionally biased region" description="Basic residues" evidence="1">
    <location>
        <begin position="42"/>
        <end position="51"/>
    </location>
</feature>